<feature type="region of interest" description="Disordered" evidence="1">
    <location>
        <begin position="1"/>
        <end position="23"/>
    </location>
</feature>
<proteinExistence type="predicted"/>
<dbReference type="AlphaFoldDB" id="A0AA39RXS8"/>
<evidence type="ECO:0000313" key="3">
    <source>
        <dbReference type="Proteomes" id="UP001168877"/>
    </source>
</evidence>
<reference evidence="2" key="1">
    <citation type="journal article" date="2022" name="Plant J.">
        <title>Strategies of tolerance reflected in two North American maple genomes.</title>
        <authorList>
            <person name="McEvoy S.L."/>
            <person name="Sezen U.U."/>
            <person name="Trouern-Trend A."/>
            <person name="McMahon S.M."/>
            <person name="Schaberg P.G."/>
            <person name="Yang J."/>
            <person name="Wegrzyn J.L."/>
            <person name="Swenson N.G."/>
        </authorList>
    </citation>
    <scope>NUCLEOTIDE SEQUENCE</scope>
    <source>
        <strain evidence="2">NS2018</strain>
    </source>
</reference>
<evidence type="ECO:0000313" key="2">
    <source>
        <dbReference type="EMBL" id="KAK0584221.1"/>
    </source>
</evidence>
<evidence type="ECO:0000256" key="1">
    <source>
        <dbReference type="SAM" id="MobiDB-lite"/>
    </source>
</evidence>
<dbReference type="Proteomes" id="UP001168877">
    <property type="component" value="Unassembled WGS sequence"/>
</dbReference>
<dbReference type="EMBL" id="JAUESC010000383">
    <property type="protein sequence ID" value="KAK0584221.1"/>
    <property type="molecule type" value="Genomic_DNA"/>
</dbReference>
<gene>
    <name evidence="2" type="ORF">LWI29_009477</name>
</gene>
<reference evidence="2" key="2">
    <citation type="submission" date="2023-06" db="EMBL/GenBank/DDBJ databases">
        <authorList>
            <person name="Swenson N.G."/>
            <person name="Wegrzyn J.L."/>
            <person name="Mcevoy S.L."/>
        </authorList>
    </citation>
    <scope>NUCLEOTIDE SEQUENCE</scope>
    <source>
        <strain evidence="2">NS2018</strain>
        <tissue evidence="2">Leaf</tissue>
    </source>
</reference>
<keyword evidence="3" id="KW-1185">Reference proteome</keyword>
<organism evidence="2 3">
    <name type="scientific">Acer saccharum</name>
    <name type="common">Sugar maple</name>
    <dbReference type="NCBI Taxonomy" id="4024"/>
    <lineage>
        <taxon>Eukaryota</taxon>
        <taxon>Viridiplantae</taxon>
        <taxon>Streptophyta</taxon>
        <taxon>Embryophyta</taxon>
        <taxon>Tracheophyta</taxon>
        <taxon>Spermatophyta</taxon>
        <taxon>Magnoliopsida</taxon>
        <taxon>eudicotyledons</taxon>
        <taxon>Gunneridae</taxon>
        <taxon>Pentapetalae</taxon>
        <taxon>rosids</taxon>
        <taxon>malvids</taxon>
        <taxon>Sapindales</taxon>
        <taxon>Sapindaceae</taxon>
        <taxon>Hippocastanoideae</taxon>
        <taxon>Acereae</taxon>
        <taxon>Acer</taxon>
    </lineage>
</organism>
<feature type="compositionally biased region" description="Basic residues" evidence="1">
    <location>
        <begin position="1"/>
        <end position="12"/>
    </location>
</feature>
<name>A0AA39RXS8_ACESA</name>
<feature type="compositionally biased region" description="Basic and acidic residues" evidence="1">
    <location>
        <begin position="13"/>
        <end position="23"/>
    </location>
</feature>
<accession>A0AA39RXS8</accession>
<comment type="caution">
    <text evidence="2">The sequence shown here is derived from an EMBL/GenBank/DDBJ whole genome shotgun (WGS) entry which is preliminary data.</text>
</comment>
<protein>
    <submittedName>
        <fullName evidence="2">Uncharacterized protein</fullName>
    </submittedName>
</protein>
<sequence>MEKQNQKKRNREMRREKGARERRTKEEVGVCISIYIDVPVSCLALLHRMYQPLTIEVGPRCLIPRCGRPL</sequence>